<name>A0ABR4AZ93_9LECA</name>
<feature type="compositionally biased region" description="Polar residues" evidence="2">
    <location>
        <begin position="31"/>
        <end position="44"/>
    </location>
</feature>
<dbReference type="PANTHER" id="PTHR48050">
    <property type="entry name" value="STEROL 3-BETA-GLUCOSYLTRANSFERASE"/>
    <property type="match status" value="1"/>
</dbReference>
<dbReference type="EMBL" id="JBHFEH010000050">
    <property type="protein sequence ID" value="KAL2050267.1"/>
    <property type="molecule type" value="Genomic_DNA"/>
</dbReference>
<feature type="compositionally biased region" description="Acidic residues" evidence="2">
    <location>
        <begin position="1207"/>
        <end position="1216"/>
    </location>
</feature>
<dbReference type="SUPFAM" id="SSF53756">
    <property type="entry name" value="UDP-Glycosyltransferase/glycogen phosphorylase"/>
    <property type="match status" value="1"/>
</dbReference>
<feature type="region of interest" description="Disordered" evidence="2">
    <location>
        <begin position="1193"/>
        <end position="1216"/>
    </location>
</feature>
<gene>
    <name evidence="5" type="ORF">ABVK25_009494</name>
</gene>
<feature type="compositionally biased region" description="Polar residues" evidence="2">
    <location>
        <begin position="791"/>
        <end position="802"/>
    </location>
</feature>
<feature type="region of interest" description="Disordered" evidence="2">
    <location>
        <begin position="1079"/>
        <end position="1098"/>
    </location>
</feature>
<dbReference type="PANTHER" id="PTHR48050:SF13">
    <property type="entry name" value="STEROL 3-BETA-GLUCOSYLTRANSFERASE UGT80A2"/>
    <property type="match status" value="1"/>
</dbReference>
<dbReference type="CDD" id="cd03784">
    <property type="entry name" value="GT1_Gtf-like"/>
    <property type="match status" value="1"/>
</dbReference>
<reference evidence="5 6" key="1">
    <citation type="submission" date="2024-09" db="EMBL/GenBank/DDBJ databases">
        <title>Rethinking Asexuality: The Enigmatic Case of Functional Sexual Genes in Lepraria (Stereocaulaceae).</title>
        <authorList>
            <person name="Doellman M."/>
            <person name="Sun Y."/>
            <person name="Barcenas-Pena A."/>
            <person name="Lumbsch H.T."/>
            <person name="Grewe F."/>
        </authorList>
    </citation>
    <scope>NUCLEOTIDE SEQUENCE [LARGE SCALE GENOMIC DNA]</scope>
    <source>
        <strain evidence="5 6">Grewe 0041</strain>
    </source>
</reference>
<protein>
    <recommendedName>
        <fullName evidence="7">Glycosyltransferase family 28 N-terminal domain-containing protein</fullName>
    </recommendedName>
</protein>
<proteinExistence type="predicted"/>
<evidence type="ECO:0000313" key="5">
    <source>
        <dbReference type="EMBL" id="KAL2050267.1"/>
    </source>
</evidence>
<dbReference type="Gene3D" id="3.40.50.2000">
    <property type="entry name" value="Glycogen Phosphorylase B"/>
    <property type="match status" value="2"/>
</dbReference>
<evidence type="ECO:0000313" key="6">
    <source>
        <dbReference type="Proteomes" id="UP001590951"/>
    </source>
</evidence>
<sequence>MSPNPPPSNRAPDNSMELPQVVIAQAEAAATENQRQAEGPTSQAAPGASIAKEGNASSSANRRVNIQVPETDRPKTNKGHTSTSQETPIEQISTIVYGPKLGHVDFSQDGFNTQAKVADDGRLNIDINQKSRRLSDLLVPALRSQLNLQQVEKPTDHPPGYIPAALSGAPGQVPPPMNVVIHVVGSRGDVQPFVALGKVLKETYGHRVRLATHGTFRQFVEENGLEFFSIGGDPAELMAFMVKNPGLMPGMDSLRSGDVGKRRKGMYEIVQGCWRSCIEVGDGTGIRASDDHLDSRMSLDSGIGMDVDPTEKPFVADCIIANPPSFAHIHIAEKLGIPLHLMFTMPWSPTQSFPHPLANIQSSNADSSISNFVSYALVEMMTWQGLGDVINRFREKSLNLEPVSLMWAPGMASRLRIPYTYCWSPALIPKPKDWGPHISISGFYFLSLASSFTPEPDLAAFLEAGPPPVYIGFGSIVVDDPNAMTKLIFEAVKKSGQRALVSKGWGWFGADELGIPEGVFMLGNVPHDWLFQHVSCVVHHGGAGTTAAGIMAGKPTVVVPFFGDQPFWGAMVARAGAGPLPIPNKQLTADRLAAAIAECLKPTTQERAKELGARIASEKGTHSGAESFHDKLNVDMMRCLVAPSRVAVWRVKRTTIRLSAFAATTLGNEGLLDFNNLKLYRSREYDSEDGPWDPITGGASALMGTIGSLMMGFADFPVEIIKALKVRPSEKNVEGETASLSGESHSKLADASKSSLKLGQTGTRETQNTADTAGSLSPPLTPQDSREEPKTPTSGIQRTASGQADPKLIHHNSMKSALRGSLSRSSSRSSSPSRKSGHHQSSLSGDRASQISLEAALGAGKSVKQIVGAGLKSPMDFTLSLARGFHNAPKLYGDESVRQADKVTGFQSGLKAAGKEFGFGFYDGITGLVTQPLEGAKKEGVAGLIKGFGKGIGGVVLKPGAAIWGLPGYTFKGIYKELQRHLGSSVQNYIVAARTAQGYEDWHSSTREERLDVVSRWQAIQVEIEKEKQLAKHGKFLGHHCYLKATIEERKGIAAEKKKQKKGLQRADFDDIPAIIPTDHPFVTQPPRPNAANSSPDSADFEEAVQTAVAATSRGNPKEDEMIEKAIRASIIELQKAQKDGDGGDAVQRAIQASVAEAGRVRRGERAKPTADSFDEAGVQDEQLKAVLLRSMQESSGSDQRNNLADVDFDDSGVDTDDDENIKVAIERSKANPVADPPVESLKDEDFQKTIELSKGAQEEHEQELSKSKTEEEIVLEYIKKQSLAEEEHKRAVATKNT</sequence>
<feature type="domain" description="Glycosyltransferase family 28 N-terminal" evidence="3">
    <location>
        <begin position="179"/>
        <end position="236"/>
    </location>
</feature>
<feature type="domain" description="Erythromycin biosynthesis protein CIII-like C-terminal" evidence="4">
    <location>
        <begin position="514"/>
        <end position="617"/>
    </location>
</feature>
<feature type="compositionally biased region" description="Polar residues" evidence="2">
    <location>
        <begin position="760"/>
        <end position="775"/>
    </location>
</feature>
<evidence type="ECO:0000259" key="4">
    <source>
        <dbReference type="Pfam" id="PF06722"/>
    </source>
</evidence>
<feature type="compositionally biased region" description="Polar residues" evidence="2">
    <location>
        <begin position="1193"/>
        <end position="1203"/>
    </location>
</feature>
<feature type="region of interest" description="Disordered" evidence="2">
    <location>
        <begin position="1"/>
        <end position="87"/>
    </location>
</feature>
<keyword evidence="6" id="KW-1185">Reference proteome</keyword>
<dbReference type="InterPro" id="IPR010610">
    <property type="entry name" value="EryCIII-like_C"/>
</dbReference>
<dbReference type="InterPro" id="IPR003903">
    <property type="entry name" value="UIM_dom"/>
</dbReference>
<feature type="region of interest" description="Disordered" evidence="2">
    <location>
        <begin position="735"/>
        <end position="847"/>
    </location>
</feature>
<dbReference type="SMART" id="SM00726">
    <property type="entry name" value="UIM"/>
    <property type="match status" value="5"/>
</dbReference>
<comment type="caution">
    <text evidence="5">The sequence shown here is derived from an EMBL/GenBank/DDBJ whole genome shotgun (WGS) entry which is preliminary data.</text>
</comment>
<evidence type="ECO:0000256" key="1">
    <source>
        <dbReference type="ARBA" id="ARBA00022679"/>
    </source>
</evidence>
<feature type="compositionally biased region" description="Basic and acidic residues" evidence="2">
    <location>
        <begin position="1257"/>
        <end position="1270"/>
    </location>
</feature>
<feature type="region of interest" description="Disordered" evidence="2">
    <location>
        <begin position="1228"/>
        <end position="1270"/>
    </location>
</feature>
<dbReference type="Pfam" id="PF03033">
    <property type="entry name" value="Glyco_transf_28"/>
    <property type="match status" value="1"/>
</dbReference>
<dbReference type="Pfam" id="PF06722">
    <property type="entry name" value="EryCIII-like_C"/>
    <property type="match status" value="1"/>
</dbReference>
<dbReference type="Proteomes" id="UP001590951">
    <property type="component" value="Unassembled WGS sequence"/>
</dbReference>
<feature type="compositionally biased region" description="Low complexity" evidence="2">
    <location>
        <begin position="815"/>
        <end position="842"/>
    </location>
</feature>
<evidence type="ECO:0008006" key="7">
    <source>
        <dbReference type="Google" id="ProtNLM"/>
    </source>
</evidence>
<dbReference type="InterPro" id="IPR050426">
    <property type="entry name" value="Glycosyltransferase_28"/>
</dbReference>
<dbReference type="InterPro" id="IPR004276">
    <property type="entry name" value="GlycoTrans_28_N"/>
</dbReference>
<accession>A0ABR4AZ93</accession>
<feature type="compositionally biased region" description="Polar residues" evidence="2">
    <location>
        <begin position="55"/>
        <end position="64"/>
    </location>
</feature>
<dbReference type="InterPro" id="IPR002213">
    <property type="entry name" value="UDP_glucos_trans"/>
</dbReference>
<evidence type="ECO:0000256" key="2">
    <source>
        <dbReference type="SAM" id="MobiDB-lite"/>
    </source>
</evidence>
<keyword evidence="1" id="KW-0808">Transferase</keyword>
<organism evidence="5 6">
    <name type="scientific">Lepraria finkii</name>
    <dbReference type="NCBI Taxonomy" id="1340010"/>
    <lineage>
        <taxon>Eukaryota</taxon>
        <taxon>Fungi</taxon>
        <taxon>Dikarya</taxon>
        <taxon>Ascomycota</taxon>
        <taxon>Pezizomycotina</taxon>
        <taxon>Lecanoromycetes</taxon>
        <taxon>OSLEUM clade</taxon>
        <taxon>Lecanoromycetidae</taxon>
        <taxon>Lecanorales</taxon>
        <taxon>Lecanorineae</taxon>
        <taxon>Stereocaulaceae</taxon>
        <taxon>Lepraria</taxon>
    </lineage>
</organism>
<evidence type="ECO:0000259" key="3">
    <source>
        <dbReference type="Pfam" id="PF03033"/>
    </source>
</evidence>